<dbReference type="EMBL" id="MU854239">
    <property type="protein sequence ID" value="KAK3933444.1"/>
    <property type="molecule type" value="Genomic_DNA"/>
</dbReference>
<comment type="caution">
    <text evidence="2">The sequence shown here is derived from an EMBL/GenBank/DDBJ whole genome shotgun (WGS) entry which is preliminary data.</text>
</comment>
<evidence type="ECO:0000313" key="3">
    <source>
        <dbReference type="Proteomes" id="UP001303473"/>
    </source>
</evidence>
<proteinExistence type="predicted"/>
<name>A0AAN6MUA6_9PEZI</name>
<dbReference type="AlphaFoldDB" id="A0AAN6MUA6"/>
<evidence type="ECO:0000313" key="2">
    <source>
        <dbReference type="EMBL" id="KAK3933444.1"/>
    </source>
</evidence>
<organism evidence="2 3">
    <name type="scientific">Diplogelasinospora grovesii</name>
    <dbReference type="NCBI Taxonomy" id="303347"/>
    <lineage>
        <taxon>Eukaryota</taxon>
        <taxon>Fungi</taxon>
        <taxon>Dikarya</taxon>
        <taxon>Ascomycota</taxon>
        <taxon>Pezizomycotina</taxon>
        <taxon>Sordariomycetes</taxon>
        <taxon>Sordariomycetidae</taxon>
        <taxon>Sordariales</taxon>
        <taxon>Diplogelasinosporaceae</taxon>
        <taxon>Diplogelasinospora</taxon>
    </lineage>
</organism>
<accession>A0AAN6MUA6</accession>
<protein>
    <submittedName>
        <fullName evidence="2">Uncharacterized protein</fullName>
    </submittedName>
</protein>
<gene>
    <name evidence="2" type="ORF">QBC46DRAFT_414763</name>
</gene>
<sequence length="115" mass="13204">MPAQRNGCEPGLAVSGLENLQVSSNPNPSGHRRKRDRSGENFLKRWRTIVKTLSELHQDHGAEFHISISRKHRVYVCRSRKDFLPVLEEDIVRTLSLVLPSLLRNKRKSATLRLP</sequence>
<reference evidence="3" key="1">
    <citation type="journal article" date="2023" name="Mol. Phylogenet. Evol.">
        <title>Genome-scale phylogeny and comparative genomics of the fungal order Sordariales.</title>
        <authorList>
            <person name="Hensen N."/>
            <person name="Bonometti L."/>
            <person name="Westerberg I."/>
            <person name="Brannstrom I.O."/>
            <person name="Guillou S."/>
            <person name="Cros-Aarteil S."/>
            <person name="Calhoun S."/>
            <person name="Haridas S."/>
            <person name="Kuo A."/>
            <person name="Mondo S."/>
            <person name="Pangilinan J."/>
            <person name="Riley R."/>
            <person name="LaButti K."/>
            <person name="Andreopoulos B."/>
            <person name="Lipzen A."/>
            <person name="Chen C."/>
            <person name="Yan M."/>
            <person name="Daum C."/>
            <person name="Ng V."/>
            <person name="Clum A."/>
            <person name="Steindorff A."/>
            <person name="Ohm R.A."/>
            <person name="Martin F."/>
            <person name="Silar P."/>
            <person name="Natvig D.O."/>
            <person name="Lalanne C."/>
            <person name="Gautier V."/>
            <person name="Ament-Velasquez S.L."/>
            <person name="Kruys A."/>
            <person name="Hutchinson M.I."/>
            <person name="Powell A.J."/>
            <person name="Barry K."/>
            <person name="Miller A.N."/>
            <person name="Grigoriev I.V."/>
            <person name="Debuchy R."/>
            <person name="Gladieux P."/>
            <person name="Hiltunen Thoren M."/>
            <person name="Johannesson H."/>
        </authorList>
    </citation>
    <scope>NUCLEOTIDE SEQUENCE [LARGE SCALE GENOMIC DNA]</scope>
    <source>
        <strain evidence="3">CBS 340.73</strain>
    </source>
</reference>
<dbReference type="Proteomes" id="UP001303473">
    <property type="component" value="Unassembled WGS sequence"/>
</dbReference>
<evidence type="ECO:0000256" key="1">
    <source>
        <dbReference type="SAM" id="MobiDB-lite"/>
    </source>
</evidence>
<keyword evidence="3" id="KW-1185">Reference proteome</keyword>
<feature type="region of interest" description="Disordered" evidence="1">
    <location>
        <begin position="16"/>
        <end position="39"/>
    </location>
</feature>
<feature type="compositionally biased region" description="Polar residues" evidence="1">
    <location>
        <begin position="18"/>
        <end position="28"/>
    </location>
</feature>